<gene>
    <name evidence="4" type="ORF">BCR39DRAFT_552915</name>
</gene>
<dbReference type="Proteomes" id="UP000193986">
    <property type="component" value="Unassembled WGS sequence"/>
</dbReference>
<dbReference type="AlphaFoldDB" id="A0A1Y2AGN0"/>
<sequence>MPALDPLSGNSRPFLHPDSQPSKPLKFAATILHPLDSNKVNSLPHQHLPKPRREKDGTPNHFPQPPYRHDRQPSSSSLANEFDSLSVGHTAVIDAFVIGSDEWMRVQVAQCVDNAQNSLYLAGKGLTVLSTKIADLRDLVTLPSSFSPRATATQRPAASPTASPVASPFAPSPGTGGFAGNARSFSRTVSAPASAANFRNGVLAPNPTSVRILSGLRGEGPLLHSPALTETSEPETSSPHLLASPSFPAPGHLSPLGQRNSSWGRSKTGALHFGTAGVQSQPMDVDVNLARNSLTSLPSALFEISNLTLLTLHRNSLTALPAAIGELHHLRTLNIGNNSITKLPSTILHLALTVFSPHPNPFIPIPIAKGSADAEAGSGSGRILSALESRSSHPVPRLSDICVNLLISPRPQSNLPPLLDHFDWAPSKGEIHPLLDPEILHQQLQIPSISEEDVKRMLQALRGASFAQSHLQGSARRGSNVSAVGVQARVDPFPRSHRPLPPDDASANPYYCPCPSPRHFELDTSSHPVTRPTRHVFLQAAESRIEWREVFGVSDLPIEWKGCSPGCLAFLEEDGDEWDMTEE</sequence>
<dbReference type="SUPFAM" id="SSF52058">
    <property type="entry name" value="L domain-like"/>
    <property type="match status" value="1"/>
</dbReference>
<dbReference type="GO" id="GO:0005737">
    <property type="term" value="C:cytoplasm"/>
    <property type="evidence" value="ECO:0007669"/>
    <property type="project" value="TreeGrafter"/>
</dbReference>
<name>A0A1Y2AGN0_9TREE</name>
<keyword evidence="1" id="KW-0433">Leucine-rich repeat</keyword>
<feature type="region of interest" description="Disordered" evidence="3">
    <location>
        <begin position="1"/>
        <end position="79"/>
    </location>
</feature>
<dbReference type="Pfam" id="PF13855">
    <property type="entry name" value="LRR_8"/>
    <property type="match status" value="1"/>
</dbReference>
<keyword evidence="5" id="KW-1185">Reference proteome</keyword>
<dbReference type="InterPro" id="IPR003591">
    <property type="entry name" value="Leu-rich_rpt_typical-subtyp"/>
</dbReference>
<reference evidence="4 5" key="1">
    <citation type="submission" date="2016-07" db="EMBL/GenBank/DDBJ databases">
        <title>Pervasive Adenine N6-methylation of Active Genes in Fungi.</title>
        <authorList>
            <consortium name="DOE Joint Genome Institute"/>
            <person name="Mondo S.J."/>
            <person name="Dannebaum R.O."/>
            <person name="Kuo R.C."/>
            <person name="Labutti K."/>
            <person name="Haridas S."/>
            <person name="Kuo A."/>
            <person name="Salamov A."/>
            <person name="Ahrendt S.R."/>
            <person name="Lipzen A."/>
            <person name="Sullivan W."/>
            <person name="Andreopoulos W.B."/>
            <person name="Clum A."/>
            <person name="Lindquist E."/>
            <person name="Daum C."/>
            <person name="Ramamoorthy G.K."/>
            <person name="Gryganskyi A."/>
            <person name="Culley D."/>
            <person name="Magnuson J.K."/>
            <person name="James T.Y."/>
            <person name="O'Malley M.A."/>
            <person name="Stajich J.E."/>
            <person name="Spatafora J.W."/>
            <person name="Visel A."/>
            <person name="Grigoriev I.V."/>
        </authorList>
    </citation>
    <scope>NUCLEOTIDE SEQUENCE [LARGE SCALE GENOMIC DNA]</scope>
    <source>
        <strain evidence="4 5">68-887.2</strain>
    </source>
</reference>
<feature type="region of interest" description="Disordered" evidence="3">
    <location>
        <begin position="147"/>
        <end position="174"/>
    </location>
</feature>
<protein>
    <submittedName>
        <fullName evidence="4">Uncharacterized protein</fullName>
    </submittedName>
</protein>
<dbReference type="InterPro" id="IPR001611">
    <property type="entry name" value="Leu-rich_rpt"/>
</dbReference>
<evidence type="ECO:0000256" key="3">
    <source>
        <dbReference type="SAM" id="MobiDB-lite"/>
    </source>
</evidence>
<dbReference type="STRING" id="71784.A0A1Y2AGN0"/>
<dbReference type="SMART" id="SM00369">
    <property type="entry name" value="LRR_TYP"/>
    <property type="match status" value="2"/>
</dbReference>
<dbReference type="InParanoid" id="A0A1Y2AGN0"/>
<dbReference type="PANTHER" id="PTHR48051:SF1">
    <property type="entry name" value="RAS SUPPRESSOR PROTEIN 1"/>
    <property type="match status" value="1"/>
</dbReference>
<dbReference type="InterPro" id="IPR032675">
    <property type="entry name" value="LRR_dom_sf"/>
</dbReference>
<dbReference type="PROSITE" id="PS51450">
    <property type="entry name" value="LRR"/>
    <property type="match status" value="1"/>
</dbReference>
<keyword evidence="2" id="KW-0677">Repeat</keyword>
<dbReference type="InterPro" id="IPR050216">
    <property type="entry name" value="LRR_domain-containing"/>
</dbReference>
<proteinExistence type="predicted"/>
<evidence type="ECO:0000256" key="2">
    <source>
        <dbReference type="ARBA" id="ARBA00022737"/>
    </source>
</evidence>
<organism evidence="4 5">
    <name type="scientific">Naematelia encephala</name>
    <dbReference type="NCBI Taxonomy" id="71784"/>
    <lineage>
        <taxon>Eukaryota</taxon>
        <taxon>Fungi</taxon>
        <taxon>Dikarya</taxon>
        <taxon>Basidiomycota</taxon>
        <taxon>Agaricomycotina</taxon>
        <taxon>Tremellomycetes</taxon>
        <taxon>Tremellales</taxon>
        <taxon>Naemateliaceae</taxon>
        <taxon>Naematelia</taxon>
    </lineage>
</organism>
<dbReference type="PANTHER" id="PTHR48051">
    <property type="match status" value="1"/>
</dbReference>
<evidence type="ECO:0000313" key="5">
    <source>
        <dbReference type="Proteomes" id="UP000193986"/>
    </source>
</evidence>
<evidence type="ECO:0000313" key="4">
    <source>
        <dbReference type="EMBL" id="ORY21739.1"/>
    </source>
</evidence>
<comment type="caution">
    <text evidence="4">The sequence shown here is derived from an EMBL/GenBank/DDBJ whole genome shotgun (WGS) entry which is preliminary data.</text>
</comment>
<evidence type="ECO:0000256" key="1">
    <source>
        <dbReference type="ARBA" id="ARBA00022614"/>
    </source>
</evidence>
<feature type="compositionally biased region" description="Low complexity" evidence="3">
    <location>
        <begin position="156"/>
        <end position="173"/>
    </location>
</feature>
<dbReference type="OrthoDB" id="660555at2759"/>
<dbReference type="EMBL" id="MCFC01000105">
    <property type="protein sequence ID" value="ORY21739.1"/>
    <property type="molecule type" value="Genomic_DNA"/>
</dbReference>
<dbReference type="Gene3D" id="3.80.10.10">
    <property type="entry name" value="Ribonuclease Inhibitor"/>
    <property type="match status" value="1"/>
</dbReference>
<accession>A0A1Y2AGN0</accession>